<dbReference type="PROSITE" id="PS50110">
    <property type="entry name" value="RESPONSE_REGULATORY"/>
    <property type="match status" value="1"/>
</dbReference>
<keyword evidence="1" id="KW-0597">Phosphoprotein</keyword>
<feature type="domain" description="Response regulatory" evidence="2">
    <location>
        <begin position="2"/>
        <end position="118"/>
    </location>
</feature>
<dbReference type="SMART" id="SM00448">
    <property type="entry name" value="REC"/>
    <property type="match status" value="1"/>
</dbReference>
<reference evidence="3 4" key="1">
    <citation type="submission" date="2014-06" db="EMBL/GenBank/DDBJ databases">
        <title>Draft genome sequence of Bacillus gaemokensis JCM 15801 (MCCC 1A00707).</title>
        <authorList>
            <person name="Lai Q."/>
            <person name="Liu Y."/>
            <person name="Shao Z."/>
        </authorList>
    </citation>
    <scope>NUCLEOTIDE SEQUENCE [LARGE SCALE GENOMIC DNA]</scope>
    <source>
        <strain evidence="3 4">JCM 15801</strain>
    </source>
</reference>
<dbReference type="PANTHER" id="PTHR43228">
    <property type="entry name" value="TWO-COMPONENT RESPONSE REGULATOR"/>
    <property type="match status" value="1"/>
</dbReference>
<dbReference type="PANTHER" id="PTHR43228:SF8">
    <property type="entry name" value="TRANSCRIPTIONAL REGULATORY PROTEIN GLNL"/>
    <property type="match status" value="1"/>
</dbReference>
<sequence>MYFYIVDDEKAVRSMLAHIIEDEDLGEVVGEAEDGSLLDQQMLILKNIDILFIDLLMPIQDGIKTIRQIKPPFKGKIIMVSQVESKELIAEAYSLGVEYYIIKPINRIEVLTVVQKVIERIRLEKSIKNIQESLNMVLKLDSDQSTQEKYRNEKHLSTINHFRNSIHFLLSELGIASESGSKDLMDMLDYLYKYEQDKTFEQGFPSLKEIFVNLAQKRLGESTEEVELKRSIEASKQRIRRAIYQSLNHLASLGLTDFLNPKFENYASRFFDFTTVRRKMTELNNEPTLPTRIDTKKFIQVLYFEAKRIHLELQ</sequence>
<dbReference type="InterPro" id="IPR013972">
    <property type="entry name" value="YcbB"/>
</dbReference>
<dbReference type="Pfam" id="PF08664">
    <property type="entry name" value="YcbB"/>
    <property type="match status" value="1"/>
</dbReference>
<dbReference type="STRING" id="574375.AZF08_25760"/>
<gene>
    <name evidence="3" type="ORF">BAGA_20075</name>
</gene>
<dbReference type="SUPFAM" id="SSF52172">
    <property type="entry name" value="CheY-like"/>
    <property type="match status" value="1"/>
</dbReference>
<protein>
    <submittedName>
        <fullName evidence="3">Transcriptional regulator</fullName>
    </submittedName>
</protein>
<dbReference type="InterPro" id="IPR011006">
    <property type="entry name" value="CheY-like_superfamily"/>
</dbReference>
<name>A0A073K714_9BACI</name>
<evidence type="ECO:0000256" key="1">
    <source>
        <dbReference type="PROSITE-ProRule" id="PRU00169"/>
    </source>
</evidence>
<dbReference type="InterPro" id="IPR052048">
    <property type="entry name" value="ST_Response_Regulator"/>
</dbReference>
<dbReference type="eggNOG" id="COG4753">
    <property type="taxonomic scope" value="Bacteria"/>
</dbReference>
<comment type="caution">
    <text evidence="3">The sequence shown here is derived from an EMBL/GenBank/DDBJ whole genome shotgun (WGS) entry which is preliminary data.</text>
</comment>
<dbReference type="Proteomes" id="UP000027778">
    <property type="component" value="Unassembled WGS sequence"/>
</dbReference>
<dbReference type="AlphaFoldDB" id="A0A073K714"/>
<proteinExistence type="predicted"/>
<keyword evidence="4" id="KW-1185">Reference proteome</keyword>
<dbReference type="Gene3D" id="3.40.50.2300">
    <property type="match status" value="1"/>
</dbReference>
<dbReference type="EMBL" id="JOTM01000034">
    <property type="protein sequence ID" value="KEK22326.1"/>
    <property type="molecule type" value="Genomic_DNA"/>
</dbReference>
<dbReference type="Pfam" id="PF00072">
    <property type="entry name" value="Response_reg"/>
    <property type="match status" value="1"/>
</dbReference>
<organism evidence="3 4">
    <name type="scientific">Bacillus gaemokensis</name>
    <dbReference type="NCBI Taxonomy" id="574375"/>
    <lineage>
        <taxon>Bacteria</taxon>
        <taxon>Bacillati</taxon>
        <taxon>Bacillota</taxon>
        <taxon>Bacilli</taxon>
        <taxon>Bacillales</taxon>
        <taxon>Bacillaceae</taxon>
        <taxon>Bacillus</taxon>
        <taxon>Bacillus cereus group</taxon>
    </lineage>
</organism>
<dbReference type="GO" id="GO:0000160">
    <property type="term" value="P:phosphorelay signal transduction system"/>
    <property type="evidence" value="ECO:0007669"/>
    <property type="project" value="InterPro"/>
</dbReference>
<evidence type="ECO:0000313" key="4">
    <source>
        <dbReference type="Proteomes" id="UP000027778"/>
    </source>
</evidence>
<dbReference type="OrthoDB" id="1684633at2"/>
<dbReference type="RefSeq" id="WP_033677703.1">
    <property type="nucleotide sequence ID" value="NZ_JOTM01000034.1"/>
</dbReference>
<evidence type="ECO:0000259" key="2">
    <source>
        <dbReference type="PROSITE" id="PS50110"/>
    </source>
</evidence>
<evidence type="ECO:0000313" key="3">
    <source>
        <dbReference type="EMBL" id="KEK22326.1"/>
    </source>
</evidence>
<accession>A0A073K714</accession>
<dbReference type="InterPro" id="IPR001789">
    <property type="entry name" value="Sig_transdc_resp-reg_receiver"/>
</dbReference>
<feature type="modified residue" description="4-aspartylphosphate" evidence="1">
    <location>
        <position position="54"/>
    </location>
</feature>